<protein>
    <recommendedName>
        <fullName evidence="4">C2H2-type domain-containing protein</fullName>
    </recommendedName>
</protein>
<dbReference type="AlphaFoldDB" id="A0A6A6RQN3"/>
<feature type="region of interest" description="Disordered" evidence="2">
    <location>
        <begin position="145"/>
        <end position="168"/>
    </location>
</feature>
<dbReference type="Proteomes" id="UP000799753">
    <property type="component" value="Unassembled WGS sequence"/>
</dbReference>
<name>A0A6A6RQN3_9PLEO</name>
<feature type="signal peptide" evidence="3">
    <location>
        <begin position="1"/>
        <end position="20"/>
    </location>
</feature>
<dbReference type="GO" id="GO:0005634">
    <property type="term" value="C:nucleus"/>
    <property type="evidence" value="ECO:0007669"/>
    <property type="project" value="TreeGrafter"/>
</dbReference>
<keyword evidence="3" id="KW-0732">Signal</keyword>
<keyword evidence="6" id="KW-1185">Reference proteome</keyword>
<dbReference type="PANTHER" id="PTHR46179:SF24">
    <property type="entry name" value="C2H2-TYPE DOMAIN-CONTAINING PROTEIN"/>
    <property type="match status" value="1"/>
</dbReference>
<dbReference type="InterPro" id="IPR013087">
    <property type="entry name" value="Znf_C2H2_type"/>
</dbReference>
<dbReference type="SMART" id="SM00355">
    <property type="entry name" value="ZnF_C2H2"/>
    <property type="match status" value="3"/>
</dbReference>
<dbReference type="SUPFAM" id="SSF57667">
    <property type="entry name" value="beta-beta-alpha zinc fingers"/>
    <property type="match status" value="1"/>
</dbReference>
<feature type="domain" description="C2H2-type" evidence="4">
    <location>
        <begin position="171"/>
        <end position="202"/>
    </location>
</feature>
<dbReference type="PANTHER" id="PTHR46179">
    <property type="entry name" value="ZINC FINGER PROTEIN"/>
    <property type="match status" value="1"/>
</dbReference>
<evidence type="ECO:0000256" key="3">
    <source>
        <dbReference type="SAM" id="SignalP"/>
    </source>
</evidence>
<evidence type="ECO:0000256" key="1">
    <source>
        <dbReference type="PROSITE-ProRule" id="PRU00042"/>
    </source>
</evidence>
<organism evidence="5 6">
    <name type="scientific">Massarina eburnea CBS 473.64</name>
    <dbReference type="NCBI Taxonomy" id="1395130"/>
    <lineage>
        <taxon>Eukaryota</taxon>
        <taxon>Fungi</taxon>
        <taxon>Dikarya</taxon>
        <taxon>Ascomycota</taxon>
        <taxon>Pezizomycotina</taxon>
        <taxon>Dothideomycetes</taxon>
        <taxon>Pleosporomycetidae</taxon>
        <taxon>Pleosporales</taxon>
        <taxon>Massarineae</taxon>
        <taxon>Massarinaceae</taxon>
        <taxon>Massarina</taxon>
    </lineage>
</organism>
<evidence type="ECO:0000313" key="6">
    <source>
        <dbReference type="Proteomes" id="UP000799753"/>
    </source>
</evidence>
<dbReference type="OrthoDB" id="8922241at2759"/>
<evidence type="ECO:0000256" key="2">
    <source>
        <dbReference type="SAM" id="MobiDB-lite"/>
    </source>
</evidence>
<reference evidence="5" key="1">
    <citation type="journal article" date="2020" name="Stud. Mycol.">
        <title>101 Dothideomycetes genomes: a test case for predicting lifestyles and emergence of pathogens.</title>
        <authorList>
            <person name="Haridas S."/>
            <person name="Albert R."/>
            <person name="Binder M."/>
            <person name="Bloem J."/>
            <person name="Labutti K."/>
            <person name="Salamov A."/>
            <person name="Andreopoulos B."/>
            <person name="Baker S."/>
            <person name="Barry K."/>
            <person name="Bills G."/>
            <person name="Bluhm B."/>
            <person name="Cannon C."/>
            <person name="Castanera R."/>
            <person name="Culley D."/>
            <person name="Daum C."/>
            <person name="Ezra D."/>
            <person name="Gonzalez J."/>
            <person name="Henrissat B."/>
            <person name="Kuo A."/>
            <person name="Liang C."/>
            <person name="Lipzen A."/>
            <person name="Lutzoni F."/>
            <person name="Magnuson J."/>
            <person name="Mondo S."/>
            <person name="Nolan M."/>
            <person name="Ohm R."/>
            <person name="Pangilinan J."/>
            <person name="Park H.-J."/>
            <person name="Ramirez L."/>
            <person name="Alfaro M."/>
            <person name="Sun H."/>
            <person name="Tritt A."/>
            <person name="Yoshinaga Y."/>
            <person name="Zwiers L.-H."/>
            <person name="Turgeon B."/>
            <person name="Goodwin S."/>
            <person name="Spatafora J."/>
            <person name="Crous P."/>
            <person name="Grigoriev I."/>
        </authorList>
    </citation>
    <scope>NUCLEOTIDE SEQUENCE</scope>
    <source>
        <strain evidence="5">CBS 473.64</strain>
    </source>
</reference>
<feature type="chain" id="PRO_5025458160" description="C2H2-type domain-containing protein" evidence="3">
    <location>
        <begin position="21"/>
        <end position="265"/>
    </location>
</feature>
<dbReference type="GO" id="GO:0006357">
    <property type="term" value="P:regulation of transcription by RNA polymerase II"/>
    <property type="evidence" value="ECO:0007669"/>
    <property type="project" value="TreeGrafter"/>
</dbReference>
<dbReference type="PROSITE" id="PS00028">
    <property type="entry name" value="ZINC_FINGER_C2H2_1"/>
    <property type="match status" value="2"/>
</dbReference>
<dbReference type="InterPro" id="IPR051061">
    <property type="entry name" value="Zinc_finger_trans_reg"/>
</dbReference>
<dbReference type="PROSITE" id="PS50157">
    <property type="entry name" value="ZINC_FINGER_C2H2_2"/>
    <property type="match status" value="2"/>
</dbReference>
<evidence type="ECO:0000259" key="4">
    <source>
        <dbReference type="PROSITE" id="PS50157"/>
    </source>
</evidence>
<evidence type="ECO:0000313" key="5">
    <source>
        <dbReference type="EMBL" id="KAF2636743.1"/>
    </source>
</evidence>
<dbReference type="InterPro" id="IPR036236">
    <property type="entry name" value="Znf_C2H2_sf"/>
</dbReference>
<keyword evidence="1" id="KW-0862">Zinc</keyword>
<dbReference type="EMBL" id="MU006796">
    <property type="protein sequence ID" value="KAF2636743.1"/>
    <property type="molecule type" value="Genomic_DNA"/>
</dbReference>
<keyword evidence="1" id="KW-0863">Zinc-finger</keyword>
<dbReference type="GO" id="GO:0008270">
    <property type="term" value="F:zinc ion binding"/>
    <property type="evidence" value="ECO:0007669"/>
    <property type="project" value="UniProtKB-KW"/>
</dbReference>
<proteinExistence type="predicted"/>
<feature type="domain" description="C2H2-type" evidence="4">
    <location>
        <begin position="203"/>
        <end position="230"/>
    </location>
</feature>
<keyword evidence="1" id="KW-0479">Metal-binding</keyword>
<accession>A0A6A6RQN3</accession>
<dbReference type="Gene3D" id="3.30.160.60">
    <property type="entry name" value="Classic Zinc Finger"/>
    <property type="match status" value="1"/>
</dbReference>
<sequence>MHTLLTVALLLALLFDTAAATNPAIGPILPAVPMEFPYPDPEGILSAICDLCGISLDYCVHTVTQLPQPLFTEDITEDTFYSHPEWPQASPFAVTDDSESEFQPPIQYFAHDADTQSLNDWNIEQLNDQLDENATTVQPRTIQHHIDGTYTPGDRLQPPARSRQASRPGGFGCSFRGCAKRYNRACDVKRHGKTHLDRSERPHKCTLCDEGFLYPKDLARHQNKHTTAQGNLFCDVLGCMSEPFSRRDNLLRHKRKQHPPSTAGS</sequence>
<gene>
    <name evidence="5" type="ORF">P280DRAFT_139877</name>
</gene>